<dbReference type="OrthoDB" id="7873691at2"/>
<accession>A0A222E2R6</accession>
<sequence length="64" mass="6841">MTDNESEAKSGLATLGISPSEDRLPAIAAILKQNMGMVSAVMSAPLRPRCENAPVWTLPEKDTE</sequence>
<reference evidence="1 2" key="1">
    <citation type="submission" date="2017-07" db="EMBL/GenBank/DDBJ databases">
        <title>Genome Sequence of Antarctobacter heliothermus Strain SMS3 Isolated from a culture of the Diatom Skeletonema marinoi.</title>
        <authorList>
            <person name="Topel M."/>
            <person name="Pinder M.I.M."/>
            <person name="Johansson O.N."/>
            <person name="Kourtchenko O."/>
            <person name="Godhe A."/>
            <person name="Clarke A.K."/>
        </authorList>
    </citation>
    <scope>NUCLEOTIDE SEQUENCE [LARGE SCALE GENOMIC DNA]</scope>
    <source>
        <strain evidence="1 2">SMS3</strain>
    </source>
</reference>
<gene>
    <name evidence="1" type="ORF">ANTHELSMS3_01753</name>
</gene>
<evidence type="ECO:0008006" key="3">
    <source>
        <dbReference type="Google" id="ProtNLM"/>
    </source>
</evidence>
<keyword evidence="2" id="KW-1185">Reference proteome</keyword>
<dbReference type="EMBL" id="CP022540">
    <property type="protein sequence ID" value="ASP20442.1"/>
    <property type="molecule type" value="Genomic_DNA"/>
</dbReference>
<dbReference type="RefSeq" id="WP_094034515.1">
    <property type="nucleotide sequence ID" value="NZ_CP022540.1"/>
</dbReference>
<evidence type="ECO:0000313" key="2">
    <source>
        <dbReference type="Proteomes" id="UP000203589"/>
    </source>
</evidence>
<evidence type="ECO:0000313" key="1">
    <source>
        <dbReference type="EMBL" id="ASP20442.1"/>
    </source>
</evidence>
<proteinExistence type="predicted"/>
<dbReference type="KEGG" id="aht:ANTHELSMS3_01753"/>
<name>A0A222E2R6_9RHOB</name>
<dbReference type="AlphaFoldDB" id="A0A222E2R6"/>
<protein>
    <recommendedName>
        <fullName evidence="3">DUF4089 domain-containing protein</fullName>
    </recommendedName>
</protein>
<organism evidence="1 2">
    <name type="scientific">Antarctobacter heliothermus</name>
    <dbReference type="NCBI Taxonomy" id="74033"/>
    <lineage>
        <taxon>Bacteria</taxon>
        <taxon>Pseudomonadati</taxon>
        <taxon>Pseudomonadota</taxon>
        <taxon>Alphaproteobacteria</taxon>
        <taxon>Rhodobacterales</taxon>
        <taxon>Roseobacteraceae</taxon>
        <taxon>Antarctobacter</taxon>
    </lineage>
</organism>
<dbReference type="Proteomes" id="UP000203589">
    <property type="component" value="Chromosome"/>
</dbReference>